<dbReference type="InterPro" id="IPR003749">
    <property type="entry name" value="ThiS/MoaD-like"/>
</dbReference>
<evidence type="ECO:0000313" key="2">
    <source>
        <dbReference type="Proteomes" id="UP000738126"/>
    </source>
</evidence>
<reference evidence="1 2" key="1">
    <citation type="journal article" date="2020" name="Microorganisms">
        <title>Osmotic Adaptation and Compatible Solute Biosynthesis of Phototrophic Bacteria as Revealed from Genome Analyses.</title>
        <authorList>
            <person name="Imhoff J.F."/>
            <person name="Rahn T."/>
            <person name="Kunzel S."/>
            <person name="Keller A."/>
            <person name="Neulinger S.C."/>
        </authorList>
    </citation>
    <scope>NUCLEOTIDE SEQUENCE [LARGE SCALE GENOMIC DNA]</scope>
    <source>
        <strain evidence="1 2">DSM 15116</strain>
    </source>
</reference>
<protein>
    <recommendedName>
        <fullName evidence="3">Molybdopterin synthase sulfur carrier subunit</fullName>
    </recommendedName>
</protein>
<dbReference type="InterPro" id="IPR012675">
    <property type="entry name" value="Beta-grasp_dom_sf"/>
</dbReference>
<evidence type="ECO:0008006" key="3">
    <source>
        <dbReference type="Google" id="ProtNLM"/>
    </source>
</evidence>
<evidence type="ECO:0000313" key="1">
    <source>
        <dbReference type="EMBL" id="MBK1726732.1"/>
    </source>
</evidence>
<gene>
    <name evidence="1" type="ORF">CKO13_06795</name>
</gene>
<dbReference type="EMBL" id="NRSH01000063">
    <property type="protein sequence ID" value="MBK1726732.1"/>
    <property type="molecule type" value="Genomic_DNA"/>
</dbReference>
<dbReference type="Pfam" id="PF02597">
    <property type="entry name" value="ThiS"/>
    <property type="match status" value="1"/>
</dbReference>
<dbReference type="SUPFAM" id="SSF54285">
    <property type="entry name" value="MoaD/ThiS"/>
    <property type="match status" value="1"/>
</dbReference>
<sequence length="80" mass="8174">MRIELYGVLAELAGASALEMAPPAEEATVGAVLERLRRDHPALAEQLDASAVAIGDRLVSADTPVAADSRLALLPPVSGG</sequence>
<comment type="caution">
    <text evidence="1">The sequence shown here is derived from an EMBL/GenBank/DDBJ whole genome shotgun (WGS) entry which is preliminary data.</text>
</comment>
<keyword evidence="2" id="KW-1185">Reference proteome</keyword>
<organism evidence="1 2">
    <name type="scientific">Halorhodospira neutriphila</name>
    <dbReference type="NCBI Taxonomy" id="168379"/>
    <lineage>
        <taxon>Bacteria</taxon>
        <taxon>Pseudomonadati</taxon>
        <taxon>Pseudomonadota</taxon>
        <taxon>Gammaproteobacteria</taxon>
        <taxon>Chromatiales</taxon>
        <taxon>Ectothiorhodospiraceae</taxon>
        <taxon>Halorhodospira</taxon>
    </lineage>
</organism>
<dbReference type="InterPro" id="IPR016155">
    <property type="entry name" value="Mopterin_synth/thiamin_S_b"/>
</dbReference>
<dbReference type="CDD" id="cd00754">
    <property type="entry name" value="Ubl_MoaD"/>
    <property type="match status" value="1"/>
</dbReference>
<dbReference type="Gene3D" id="3.10.20.30">
    <property type="match status" value="1"/>
</dbReference>
<name>A0ABS1E6G0_9GAMM</name>
<accession>A0ABS1E6G0</accession>
<proteinExistence type="predicted"/>
<dbReference type="Proteomes" id="UP000738126">
    <property type="component" value="Unassembled WGS sequence"/>
</dbReference>